<accession>A0ABS4K2A8</accession>
<evidence type="ECO:0000313" key="1">
    <source>
        <dbReference type="EMBL" id="MBP2021905.1"/>
    </source>
</evidence>
<dbReference type="EMBL" id="JAGGLL010000011">
    <property type="protein sequence ID" value="MBP2021905.1"/>
    <property type="molecule type" value="Genomic_DNA"/>
</dbReference>
<gene>
    <name evidence="1" type="ORF">J2Z44_001701</name>
</gene>
<reference evidence="1 2" key="1">
    <citation type="submission" date="2021-03" db="EMBL/GenBank/DDBJ databases">
        <title>Genomic Encyclopedia of Type Strains, Phase IV (KMG-IV): sequencing the most valuable type-strain genomes for metagenomic binning, comparative biology and taxonomic classification.</title>
        <authorList>
            <person name="Goeker M."/>
        </authorList>
    </citation>
    <scope>NUCLEOTIDE SEQUENCE [LARGE SCALE GENOMIC DNA]</scope>
    <source>
        <strain evidence="1 2">DSM 28650</strain>
    </source>
</reference>
<organism evidence="1 2">
    <name type="scientific">Clostridium punense</name>
    <dbReference type="NCBI Taxonomy" id="1054297"/>
    <lineage>
        <taxon>Bacteria</taxon>
        <taxon>Bacillati</taxon>
        <taxon>Bacillota</taxon>
        <taxon>Clostridia</taxon>
        <taxon>Eubacteriales</taxon>
        <taxon>Clostridiaceae</taxon>
        <taxon>Clostridium</taxon>
    </lineage>
</organism>
<dbReference type="RefSeq" id="WP_021281738.1">
    <property type="nucleotide sequence ID" value="NZ_JAGGLL010000011.1"/>
</dbReference>
<comment type="caution">
    <text evidence="1">The sequence shown here is derived from an EMBL/GenBank/DDBJ whole genome shotgun (WGS) entry which is preliminary data.</text>
</comment>
<name>A0ABS4K2A8_9CLOT</name>
<keyword evidence="2" id="KW-1185">Reference proteome</keyword>
<sequence length="126" mass="14323">MDSKWNLGGFVKGPEMKMEAEGVPYFSSIAEFNIENFPLALEIVSINPKLNTIIISKANDILTEKYVDKIFHILFNCEAQDLKEIDYYNLSMQCCNEGDIAIRWGTSFEEVEAALIYNSKITNISI</sequence>
<protein>
    <submittedName>
        <fullName evidence="1">Uncharacterized protein</fullName>
    </submittedName>
</protein>
<proteinExistence type="predicted"/>
<evidence type="ECO:0000313" key="2">
    <source>
        <dbReference type="Proteomes" id="UP001519308"/>
    </source>
</evidence>
<dbReference type="Proteomes" id="UP001519308">
    <property type="component" value="Unassembled WGS sequence"/>
</dbReference>